<gene>
    <name evidence="2" type="ORF">GCM10008174_35650</name>
</gene>
<sequence length="275" mass="30689">MKLWILSDLHLSRKAASAGVITPDAIPDADVAIIAGDVCEGVEDAIAWLAATIARRMPVVYVVGNHEFYGEYIGQARRVARAQAALVPNLYLLDDADVVIDGVRFAGATLWTDYLLFAHGDQANRRQAMRTIKVRLSDHVQIWMDPAHLGFVARNFEPRDALALHELSLAWLDSKLAEPHPGRTVVVTHHAPHPRSIAKRWADDALTPAFVSDLSSLIDRRQPDLWIHGHTHASFDYVVEPLDGAPTRVICNPRGYSETENMNFDWRRVVEIGSR</sequence>
<dbReference type="SUPFAM" id="SSF56300">
    <property type="entry name" value="Metallo-dependent phosphatases"/>
    <property type="match status" value="1"/>
</dbReference>
<evidence type="ECO:0000313" key="2">
    <source>
        <dbReference type="EMBL" id="GLK81824.1"/>
    </source>
</evidence>
<dbReference type="InterPro" id="IPR004843">
    <property type="entry name" value="Calcineurin-like_PHP"/>
</dbReference>
<dbReference type="AlphaFoldDB" id="A0A9W6JT49"/>
<dbReference type="GO" id="GO:0016787">
    <property type="term" value="F:hydrolase activity"/>
    <property type="evidence" value="ECO:0007669"/>
    <property type="project" value="InterPro"/>
</dbReference>
<evidence type="ECO:0000313" key="3">
    <source>
        <dbReference type="Proteomes" id="UP001143309"/>
    </source>
</evidence>
<comment type="caution">
    <text evidence="2">The sequence shown here is derived from an EMBL/GenBank/DDBJ whole genome shotgun (WGS) entry which is preliminary data.</text>
</comment>
<dbReference type="PANTHER" id="PTHR37844:SF2">
    <property type="entry name" value="SER_THR PROTEIN PHOSPHATASE SUPERFAMILY (AFU_ORTHOLOGUE AFUA_1G14840)"/>
    <property type="match status" value="1"/>
</dbReference>
<dbReference type="Gene3D" id="3.60.21.10">
    <property type="match status" value="1"/>
</dbReference>
<dbReference type="EMBL" id="BSFL01000005">
    <property type="protein sequence ID" value="GLK81824.1"/>
    <property type="molecule type" value="Genomic_DNA"/>
</dbReference>
<dbReference type="Pfam" id="PF00149">
    <property type="entry name" value="Metallophos"/>
    <property type="match status" value="1"/>
</dbReference>
<organism evidence="2 3">
    <name type="scientific">Methylopila turkensis</name>
    <dbReference type="NCBI Taxonomy" id="1437816"/>
    <lineage>
        <taxon>Bacteria</taxon>
        <taxon>Pseudomonadati</taxon>
        <taxon>Pseudomonadota</taxon>
        <taxon>Alphaproteobacteria</taxon>
        <taxon>Hyphomicrobiales</taxon>
        <taxon>Methylopilaceae</taxon>
        <taxon>Methylopila</taxon>
    </lineage>
</organism>
<dbReference type="InterPro" id="IPR029052">
    <property type="entry name" value="Metallo-depent_PP-like"/>
</dbReference>
<protein>
    <submittedName>
        <fullName evidence="2">Phosphatase</fullName>
    </submittedName>
</protein>
<dbReference type="PANTHER" id="PTHR37844">
    <property type="entry name" value="SER/THR PROTEIN PHOSPHATASE SUPERFAMILY (AFU_ORTHOLOGUE AFUA_1G14840)"/>
    <property type="match status" value="1"/>
</dbReference>
<feature type="domain" description="Calcineurin-like phosphoesterase" evidence="1">
    <location>
        <begin position="1"/>
        <end position="233"/>
    </location>
</feature>
<keyword evidence="3" id="KW-1185">Reference proteome</keyword>
<reference evidence="2" key="2">
    <citation type="submission" date="2023-01" db="EMBL/GenBank/DDBJ databases">
        <authorList>
            <person name="Sun Q."/>
            <person name="Evtushenko L."/>
        </authorList>
    </citation>
    <scope>NUCLEOTIDE SEQUENCE</scope>
    <source>
        <strain evidence="2">VKM B-2748</strain>
    </source>
</reference>
<name>A0A9W6JT49_9HYPH</name>
<dbReference type="Proteomes" id="UP001143309">
    <property type="component" value="Unassembled WGS sequence"/>
</dbReference>
<evidence type="ECO:0000259" key="1">
    <source>
        <dbReference type="Pfam" id="PF00149"/>
    </source>
</evidence>
<reference evidence="2" key="1">
    <citation type="journal article" date="2014" name="Int. J. Syst. Evol. Microbiol.">
        <title>Complete genome sequence of Corynebacterium casei LMG S-19264T (=DSM 44701T), isolated from a smear-ripened cheese.</title>
        <authorList>
            <consortium name="US DOE Joint Genome Institute (JGI-PGF)"/>
            <person name="Walter F."/>
            <person name="Albersmeier A."/>
            <person name="Kalinowski J."/>
            <person name="Ruckert C."/>
        </authorList>
    </citation>
    <scope>NUCLEOTIDE SEQUENCE</scope>
    <source>
        <strain evidence="2">VKM B-2748</strain>
    </source>
</reference>
<accession>A0A9W6JT49</accession>
<proteinExistence type="predicted"/>
<dbReference type="RefSeq" id="WP_271202288.1">
    <property type="nucleotide sequence ID" value="NZ_BSFL01000005.1"/>
</dbReference>